<feature type="compositionally biased region" description="Basic residues" evidence="2">
    <location>
        <begin position="682"/>
        <end position="691"/>
    </location>
</feature>
<name>A0A1Y2BIN9_9TREE</name>
<dbReference type="GO" id="GO:0005730">
    <property type="term" value="C:nucleolus"/>
    <property type="evidence" value="ECO:0007669"/>
    <property type="project" value="TreeGrafter"/>
</dbReference>
<evidence type="ECO:0000256" key="2">
    <source>
        <dbReference type="SAM" id="MobiDB-lite"/>
    </source>
</evidence>
<dbReference type="PANTHER" id="PTHR14490">
    <property type="entry name" value="ZINC FINGER, ZZ TYPE"/>
    <property type="match status" value="1"/>
</dbReference>
<proteinExistence type="inferred from homology"/>
<comment type="similarity">
    <text evidence="1">Belongs to the KRI1 family.</text>
</comment>
<dbReference type="InParanoid" id="A0A1Y2BIN9"/>
<feature type="compositionally biased region" description="Acidic residues" evidence="2">
    <location>
        <begin position="140"/>
        <end position="149"/>
    </location>
</feature>
<dbReference type="GO" id="GO:0030686">
    <property type="term" value="C:90S preribosome"/>
    <property type="evidence" value="ECO:0007669"/>
    <property type="project" value="TreeGrafter"/>
</dbReference>
<feature type="domain" description="Kri1-like C-terminal" evidence="3">
    <location>
        <begin position="503"/>
        <end position="569"/>
    </location>
</feature>
<feature type="region of interest" description="Disordered" evidence="2">
    <location>
        <begin position="590"/>
        <end position="704"/>
    </location>
</feature>
<dbReference type="GO" id="GO:0000447">
    <property type="term" value="P:endonucleolytic cleavage in ITS1 to separate SSU-rRNA from 5.8S rRNA and LSU-rRNA from tricistronic rRNA transcript (SSU-rRNA, 5.8S rRNA, LSU-rRNA)"/>
    <property type="evidence" value="ECO:0007669"/>
    <property type="project" value="TreeGrafter"/>
</dbReference>
<organism evidence="4 5">
    <name type="scientific">Naematelia encephala</name>
    <dbReference type="NCBI Taxonomy" id="71784"/>
    <lineage>
        <taxon>Eukaryota</taxon>
        <taxon>Fungi</taxon>
        <taxon>Dikarya</taxon>
        <taxon>Basidiomycota</taxon>
        <taxon>Agaricomycotina</taxon>
        <taxon>Tremellomycetes</taxon>
        <taxon>Tremellales</taxon>
        <taxon>Naemateliaceae</taxon>
        <taxon>Naematelia</taxon>
    </lineage>
</organism>
<dbReference type="InterPro" id="IPR024626">
    <property type="entry name" value="Kri1-like_C"/>
</dbReference>
<dbReference type="EMBL" id="MCFC01000002">
    <property type="protein sequence ID" value="ORY34649.1"/>
    <property type="molecule type" value="Genomic_DNA"/>
</dbReference>
<dbReference type="InterPro" id="IPR018034">
    <property type="entry name" value="Kri1"/>
</dbReference>
<comment type="caution">
    <text evidence="4">The sequence shown here is derived from an EMBL/GenBank/DDBJ whole genome shotgun (WGS) entry which is preliminary data.</text>
</comment>
<feature type="compositionally biased region" description="Basic and acidic residues" evidence="2">
    <location>
        <begin position="213"/>
        <end position="230"/>
    </location>
</feature>
<feature type="region of interest" description="Disordered" evidence="2">
    <location>
        <begin position="339"/>
        <end position="368"/>
    </location>
</feature>
<dbReference type="OrthoDB" id="10252032at2759"/>
<feature type="compositionally biased region" description="Basic and acidic residues" evidence="2">
    <location>
        <begin position="642"/>
        <end position="653"/>
    </location>
</feature>
<dbReference type="FunCoup" id="A0A1Y2BIN9">
    <property type="interactions" value="238"/>
</dbReference>
<feature type="region of interest" description="Disordered" evidence="2">
    <location>
        <begin position="1"/>
        <end position="36"/>
    </location>
</feature>
<feature type="compositionally biased region" description="Acidic residues" evidence="2">
    <location>
        <begin position="418"/>
        <end position="455"/>
    </location>
</feature>
<dbReference type="Pfam" id="PF05178">
    <property type="entry name" value="Kri1"/>
    <property type="match status" value="1"/>
</dbReference>
<dbReference type="Pfam" id="PF12936">
    <property type="entry name" value="Kri1_C"/>
    <property type="match status" value="1"/>
</dbReference>
<feature type="region of interest" description="Disordered" evidence="2">
    <location>
        <begin position="270"/>
        <end position="290"/>
    </location>
</feature>
<feature type="compositionally biased region" description="Basic residues" evidence="2">
    <location>
        <begin position="472"/>
        <end position="484"/>
    </location>
</feature>
<evidence type="ECO:0000313" key="5">
    <source>
        <dbReference type="Proteomes" id="UP000193986"/>
    </source>
</evidence>
<evidence type="ECO:0000313" key="4">
    <source>
        <dbReference type="EMBL" id="ORY34649.1"/>
    </source>
</evidence>
<keyword evidence="5" id="KW-1185">Reference proteome</keyword>
<gene>
    <name evidence="4" type="ORF">BCR39DRAFT_513828</name>
</gene>
<dbReference type="STRING" id="71784.A0A1Y2BIN9"/>
<sequence length="704" mass="78978">MSKRPINPELISEDESDYTSSSESGTEDEEGAELTPALDAAILRTLAKIKNGQGVYGDERILESELKAAEERAKSLGLKKVSGDKTRDKPYLLSDHHRRALLEGRDQTYEPLEEGVPLTNVQSERLLRQEAVSAFKTLAESDEDEDEDFDLKPRVKDEEDEEIEAEEYRRFLLEMGGGEEEVRKVLGLGEQSTSNVREAEPADTESGEEDAVQEVKKEQKQKDNKSGLRKEIKAKADDDFLMNYILNRGWIDRSESHVPTYKEIVGDEVENEAKNEQAAAGPSNHPWGVLEEDDFDEKAEEFETQYNFRFEEPGSSTIPAHPREIPSLVRRADDTRKIKRAARAERKAAERAAEEEKTRRLKGSKRREMEKQLKSLKAELGEGLDWAEVEKVLEGDFDEAQWEKVIGTMLSKAADVQEYGDDDEGKPEWDDIEDAEYDEEDLGEEPYPEEGENADDGPINMDADFVEEEPVKKKRRKDKKGKHRSKDEDEEEDADLTVAERAEKVKQAMEEYKSLDHEDKIGDLATRFKYTQTAPASFGLTPAEILLATDAELNAIATVKHLATYRHGGIGMAGKGLGKRVRELKAQLQARRWGEEQPQYSHRHEGPSGANALAVNGVQRKGKRKGKKERMKEKIATGLDEVINHVEGQKHSEGGGGSQVSVGEKQPSESNGNGDEADGEGKKKRKKKKKGDKAGGDGLLQIFE</sequence>
<feature type="compositionally biased region" description="Basic and acidic residues" evidence="2">
    <location>
        <begin position="339"/>
        <end position="358"/>
    </location>
</feature>
<reference evidence="4 5" key="1">
    <citation type="submission" date="2016-07" db="EMBL/GenBank/DDBJ databases">
        <title>Pervasive Adenine N6-methylation of Active Genes in Fungi.</title>
        <authorList>
            <consortium name="DOE Joint Genome Institute"/>
            <person name="Mondo S.J."/>
            <person name="Dannebaum R.O."/>
            <person name="Kuo R.C."/>
            <person name="Labutti K."/>
            <person name="Haridas S."/>
            <person name="Kuo A."/>
            <person name="Salamov A."/>
            <person name="Ahrendt S.R."/>
            <person name="Lipzen A."/>
            <person name="Sullivan W."/>
            <person name="Andreopoulos W.B."/>
            <person name="Clum A."/>
            <person name="Lindquist E."/>
            <person name="Daum C."/>
            <person name="Ramamoorthy G.K."/>
            <person name="Gryganskyi A."/>
            <person name="Culley D."/>
            <person name="Magnuson J.K."/>
            <person name="James T.Y."/>
            <person name="O'Malley M.A."/>
            <person name="Stajich J.E."/>
            <person name="Spatafora J.W."/>
            <person name="Visel A."/>
            <person name="Grigoriev I.V."/>
        </authorList>
    </citation>
    <scope>NUCLEOTIDE SEQUENCE [LARGE SCALE GENOMIC DNA]</scope>
    <source>
        <strain evidence="4 5">68-887.2</strain>
    </source>
</reference>
<feature type="compositionally biased region" description="Acidic residues" evidence="2">
    <location>
        <begin position="201"/>
        <end position="212"/>
    </location>
</feature>
<feature type="region of interest" description="Disordered" evidence="2">
    <location>
        <begin position="138"/>
        <end position="163"/>
    </location>
</feature>
<evidence type="ECO:0000256" key="1">
    <source>
        <dbReference type="ARBA" id="ARBA00007473"/>
    </source>
</evidence>
<protein>
    <submittedName>
        <fullName evidence="4">KRI1-like family C-terminal-domain-containing protein</fullName>
    </submittedName>
</protein>
<dbReference type="AlphaFoldDB" id="A0A1Y2BIN9"/>
<feature type="region of interest" description="Disordered" evidence="2">
    <location>
        <begin position="414"/>
        <end position="503"/>
    </location>
</feature>
<feature type="compositionally biased region" description="Basic residues" evidence="2">
    <location>
        <begin position="620"/>
        <end position="629"/>
    </location>
</feature>
<dbReference type="PANTHER" id="PTHR14490:SF5">
    <property type="entry name" value="PROTEIN KRI1 HOMOLOG"/>
    <property type="match status" value="1"/>
</dbReference>
<feature type="region of interest" description="Disordered" evidence="2">
    <location>
        <begin position="187"/>
        <end position="230"/>
    </location>
</feature>
<evidence type="ECO:0000259" key="3">
    <source>
        <dbReference type="Pfam" id="PF12936"/>
    </source>
</evidence>
<dbReference type="Proteomes" id="UP000193986">
    <property type="component" value="Unassembled WGS sequence"/>
</dbReference>
<accession>A0A1Y2BIN9</accession>